<evidence type="ECO:0000313" key="2">
    <source>
        <dbReference type="EMBL" id="CAE0414495.1"/>
    </source>
</evidence>
<evidence type="ECO:0000256" key="1">
    <source>
        <dbReference type="SAM" id="MobiDB-lite"/>
    </source>
</evidence>
<reference evidence="2" key="1">
    <citation type="submission" date="2021-01" db="EMBL/GenBank/DDBJ databases">
        <authorList>
            <person name="Corre E."/>
            <person name="Pelletier E."/>
            <person name="Niang G."/>
            <person name="Scheremetjew M."/>
            <person name="Finn R."/>
            <person name="Kale V."/>
            <person name="Holt S."/>
            <person name="Cochrane G."/>
            <person name="Meng A."/>
            <person name="Brown T."/>
            <person name="Cohen L."/>
        </authorList>
    </citation>
    <scope>NUCLEOTIDE SEQUENCE</scope>
    <source>
        <strain evidence="2">CCMP127</strain>
    </source>
</reference>
<name>A0A7S3P5L4_9STRA</name>
<organism evidence="2">
    <name type="scientific">Amphora coffeiformis</name>
    <dbReference type="NCBI Taxonomy" id="265554"/>
    <lineage>
        <taxon>Eukaryota</taxon>
        <taxon>Sar</taxon>
        <taxon>Stramenopiles</taxon>
        <taxon>Ochrophyta</taxon>
        <taxon>Bacillariophyta</taxon>
        <taxon>Bacillariophyceae</taxon>
        <taxon>Bacillariophycidae</taxon>
        <taxon>Thalassiophysales</taxon>
        <taxon>Catenulaceae</taxon>
        <taxon>Amphora</taxon>
    </lineage>
</organism>
<sequence length="360" mass="41869">MVQLFHNNQPLQQEQDNNGNMFLARRVFKRCRGGEHGAPQGKPHQTMTDVDSHTTMTPDTTFLHDEDETEASYSHQPSKRLRRADDFFPEFDLPDAAEVTDMSSDEESVTQREEEFKTKEDQDVQVFLDLTKRMSLQSLLHLLQGAARAQNNIIDDDANPMMEYSVLLNSRRKIENKGATQSPPVAKQKKFRFAEVSDNKVRAVVHEVESYKDIPELWWSNEEMMEIRMDKVRVVKHFRKYRPNFLQSVEILVNGNEKKDVLEDHMRRLTEDSFARGLETHSVRCISDRRKSHIHAVLQEQEDCRETGDTYEMASHCIREQSLAYSKLLTEFALRMAKCDQIDALKASMSVWETPEPEFA</sequence>
<feature type="compositionally biased region" description="Polar residues" evidence="1">
    <location>
        <begin position="43"/>
        <end position="60"/>
    </location>
</feature>
<dbReference type="EMBL" id="HBIM01014754">
    <property type="protein sequence ID" value="CAE0414495.1"/>
    <property type="molecule type" value="Transcribed_RNA"/>
</dbReference>
<feature type="region of interest" description="Disordered" evidence="1">
    <location>
        <begin position="33"/>
        <end position="78"/>
    </location>
</feature>
<dbReference type="AlphaFoldDB" id="A0A7S3P5L4"/>
<proteinExistence type="predicted"/>
<accession>A0A7S3P5L4</accession>
<gene>
    <name evidence="2" type="ORF">ACOF00016_LOCUS11735</name>
</gene>
<protein>
    <submittedName>
        <fullName evidence="2">Uncharacterized protein</fullName>
    </submittedName>
</protein>